<protein>
    <submittedName>
        <fullName evidence="1">Uncharacterized protein</fullName>
    </submittedName>
</protein>
<accession>A0A4R7EYZ5</accession>
<name>A0A4R7EYZ5_9FLAO</name>
<dbReference type="RefSeq" id="WP_133713147.1">
    <property type="nucleotide sequence ID" value="NZ_SOAG01000022.1"/>
</dbReference>
<reference evidence="1 2" key="1">
    <citation type="submission" date="2019-03" db="EMBL/GenBank/DDBJ databases">
        <title>Genomic Encyclopedia of Archaeal and Bacterial Type Strains, Phase II (KMG-II): from individual species to whole genera.</title>
        <authorList>
            <person name="Goeker M."/>
        </authorList>
    </citation>
    <scope>NUCLEOTIDE SEQUENCE [LARGE SCALE GENOMIC DNA]</scope>
    <source>
        <strain evidence="1 2">DSM 28213</strain>
    </source>
</reference>
<sequence length="83" mass="9996">MQLPKFVLADNTEYPDDIFIIHLEFPRFIVNLNTDEVEFLETIEESDEDEIEAEMEELIVKAGKFYEREMERYVEDEELSEED</sequence>
<gene>
    <name evidence="1" type="ORF">C8P70_12215</name>
</gene>
<dbReference type="OrthoDB" id="1099259at2"/>
<evidence type="ECO:0000313" key="1">
    <source>
        <dbReference type="EMBL" id="TDS55295.1"/>
    </source>
</evidence>
<proteinExistence type="predicted"/>
<dbReference type="EMBL" id="SOAG01000022">
    <property type="protein sequence ID" value="TDS55295.1"/>
    <property type="molecule type" value="Genomic_DNA"/>
</dbReference>
<dbReference type="Proteomes" id="UP000295215">
    <property type="component" value="Unassembled WGS sequence"/>
</dbReference>
<keyword evidence="2" id="KW-1185">Reference proteome</keyword>
<dbReference type="AlphaFoldDB" id="A0A4R7EYZ5"/>
<evidence type="ECO:0000313" key="2">
    <source>
        <dbReference type="Proteomes" id="UP000295215"/>
    </source>
</evidence>
<comment type="caution">
    <text evidence="1">The sequence shown here is derived from an EMBL/GenBank/DDBJ whole genome shotgun (WGS) entry which is preliminary data.</text>
</comment>
<organism evidence="1 2">
    <name type="scientific">Myroides indicus</name>
    <dbReference type="NCBI Taxonomy" id="1323422"/>
    <lineage>
        <taxon>Bacteria</taxon>
        <taxon>Pseudomonadati</taxon>
        <taxon>Bacteroidota</taxon>
        <taxon>Flavobacteriia</taxon>
        <taxon>Flavobacteriales</taxon>
        <taxon>Flavobacteriaceae</taxon>
        <taxon>Myroides</taxon>
    </lineage>
</organism>